<dbReference type="AlphaFoldDB" id="A0A4P9YS10"/>
<dbReference type="InterPro" id="IPR044640">
    <property type="entry name" value="RU2A"/>
</dbReference>
<keyword evidence="4" id="KW-0539">Nucleus</keyword>
<dbReference type="PANTHER" id="PTHR10552">
    <property type="entry name" value="U2 SMALL NUCLEAR RIBONUCLEOPROTEIN A"/>
    <property type="match status" value="1"/>
</dbReference>
<proteinExistence type="inferred from homology"/>
<comment type="similarity">
    <text evidence="5">Belongs to the U2 small nuclear ribonucleoprotein A family.</text>
</comment>
<dbReference type="Pfam" id="PF14580">
    <property type="entry name" value="LRR_9"/>
    <property type="match status" value="1"/>
</dbReference>
<dbReference type="GO" id="GO:0030620">
    <property type="term" value="F:U2 snRNA binding"/>
    <property type="evidence" value="ECO:0007669"/>
    <property type="project" value="InterPro"/>
</dbReference>
<dbReference type="SUPFAM" id="SSF52058">
    <property type="entry name" value="L domain-like"/>
    <property type="match status" value="1"/>
</dbReference>
<dbReference type="Gene3D" id="3.80.10.10">
    <property type="entry name" value="Ribonuclease Inhibitor"/>
    <property type="match status" value="1"/>
</dbReference>
<organism evidence="7 8">
    <name type="scientific">Syncephalis pseudoplumigaleata</name>
    <dbReference type="NCBI Taxonomy" id="1712513"/>
    <lineage>
        <taxon>Eukaryota</taxon>
        <taxon>Fungi</taxon>
        <taxon>Fungi incertae sedis</taxon>
        <taxon>Zoopagomycota</taxon>
        <taxon>Zoopagomycotina</taxon>
        <taxon>Zoopagomycetes</taxon>
        <taxon>Zoopagales</taxon>
        <taxon>Piptocephalidaceae</taxon>
        <taxon>Syncephalis</taxon>
    </lineage>
</organism>
<dbReference type="InterPro" id="IPR032675">
    <property type="entry name" value="LRR_dom_sf"/>
</dbReference>
<dbReference type="EMBL" id="KZ992058">
    <property type="protein sequence ID" value="RKP22475.1"/>
    <property type="molecule type" value="Genomic_DNA"/>
</dbReference>
<evidence type="ECO:0000256" key="6">
    <source>
        <dbReference type="ARBA" id="ARBA00024238"/>
    </source>
</evidence>
<dbReference type="OrthoDB" id="433501at2759"/>
<evidence type="ECO:0000256" key="5">
    <source>
        <dbReference type="ARBA" id="ARBA00024196"/>
    </source>
</evidence>
<dbReference type="PANTHER" id="PTHR10552:SF6">
    <property type="entry name" value="U2 SMALL NUCLEAR RIBONUCLEOPROTEIN A"/>
    <property type="match status" value="1"/>
</dbReference>
<keyword evidence="3" id="KW-0677">Repeat</keyword>
<comment type="subcellular location">
    <subcellularLocation>
        <location evidence="1">Nucleus</location>
    </subcellularLocation>
</comment>
<evidence type="ECO:0000313" key="7">
    <source>
        <dbReference type="EMBL" id="RKP22475.1"/>
    </source>
</evidence>
<evidence type="ECO:0000313" key="8">
    <source>
        <dbReference type="Proteomes" id="UP000278143"/>
    </source>
</evidence>
<evidence type="ECO:0000256" key="3">
    <source>
        <dbReference type="ARBA" id="ARBA00022737"/>
    </source>
</evidence>
<accession>A0A4P9YS10</accession>
<keyword evidence="2" id="KW-0433">Leucine-rich repeat</keyword>
<name>A0A4P9YS10_9FUNG</name>
<dbReference type="GO" id="GO:0005686">
    <property type="term" value="C:U2 snRNP"/>
    <property type="evidence" value="ECO:0007669"/>
    <property type="project" value="TreeGrafter"/>
</dbReference>
<keyword evidence="8" id="KW-1185">Reference proteome</keyword>
<protein>
    <recommendedName>
        <fullName evidence="6">U2 small nuclear ribonucleoprotein A'</fullName>
    </recommendedName>
</protein>
<dbReference type="GO" id="GO:0000398">
    <property type="term" value="P:mRNA splicing, via spliceosome"/>
    <property type="evidence" value="ECO:0007669"/>
    <property type="project" value="InterPro"/>
</dbReference>
<evidence type="ECO:0000256" key="4">
    <source>
        <dbReference type="ARBA" id="ARBA00023242"/>
    </source>
</evidence>
<reference evidence="8" key="1">
    <citation type="journal article" date="2018" name="Nat. Microbiol.">
        <title>Leveraging single-cell genomics to expand the fungal tree of life.</title>
        <authorList>
            <person name="Ahrendt S.R."/>
            <person name="Quandt C.A."/>
            <person name="Ciobanu D."/>
            <person name="Clum A."/>
            <person name="Salamov A."/>
            <person name="Andreopoulos B."/>
            <person name="Cheng J.F."/>
            <person name="Woyke T."/>
            <person name="Pelin A."/>
            <person name="Henrissat B."/>
            <person name="Reynolds N.K."/>
            <person name="Benny G.L."/>
            <person name="Smith M.E."/>
            <person name="James T.Y."/>
            <person name="Grigoriev I.V."/>
        </authorList>
    </citation>
    <scope>NUCLEOTIDE SEQUENCE [LARGE SCALE GENOMIC DNA]</scope>
    <source>
        <strain evidence="8">Benny S71-1</strain>
    </source>
</reference>
<sequence length="129" mass="14124">MQQLAYIVLLDNPVIRREHYREFLIWRCPTLRVIDFQRVRDKASSATIMMMIERHAAKKLFETADGEPTSLAKSILEPKSANVFTPGEGVGGAAAAAAVAGGSVPSIGISAEDQAKIRARSDQECQKPR</sequence>
<evidence type="ECO:0000256" key="1">
    <source>
        <dbReference type="ARBA" id="ARBA00004123"/>
    </source>
</evidence>
<evidence type="ECO:0000256" key="2">
    <source>
        <dbReference type="ARBA" id="ARBA00022614"/>
    </source>
</evidence>
<gene>
    <name evidence="7" type="ORF">SYNPS1DRAFT_31924</name>
</gene>
<dbReference type="Proteomes" id="UP000278143">
    <property type="component" value="Unassembled WGS sequence"/>
</dbReference>